<evidence type="ECO:0000313" key="1">
    <source>
        <dbReference type="EMBL" id="KAJ8115339.1"/>
    </source>
</evidence>
<dbReference type="Proteomes" id="UP001153331">
    <property type="component" value="Unassembled WGS sequence"/>
</dbReference>
<organism evidence="1 2">
    <name type="scientific">Boeremia exigua</name>
    <dbReference type="NCBI Taxonomy" id="749465"/>
    <lineage>
        <taxon>Eukaryota</taxon>
        <taxon>Fungi</taxon>
        <taxon>Dikarya</taxon>
        <taxon>Ascomycota</taxon>
        <taxon>Pezizomycotina</taxon>
        <taxon>Dothideomycetes</taxon>
        <taxon>Pleosporomycetidae</taxon>
        <taxon>Pleosporales</taxon>
        <taxon>Pleosporineae</taxon>
        <taxon>Didymellaceae</taxon>
        <taxon>Boeremia</taxon>
    </lineage>
</organism>
<comment type="caution">
    <text evidence="1">The sequence shown here is derived from an EMBL/GenBank/DDBJ whole genome shotgun (WGS) entry which is preliminary data.</text>
</comment>
<proteinExistence type="predicted"/>
<dbReference type="EMBL" id="JAPHNI010000145">
    <property type="protein sequence ID" value="KAJ8115339.1"/>
    <property type="molecule type" value="Genomic_DNA"/>
</dbReference>
<accession>A0ACC2IJG1</accession>
<name>A0ACC2IJG1_9PLEO</name>
<gene>
    <name evidence="1" type="ORF">OPT61_g2993</name>
</gene>
<sequence>MRLVQIGNEGELSLVEFIGDDHPPYAILSHTWSQTNKEVTFAAFVSGECAENSDYAKSYEKIRRCGQQAAKDGLKHFWVDTCCINKESSAELSEAINSMYRWYRDADACYAYLNDVHHKLEFRKSRWFKRGWTLQEVLAPADVIFFDASWSMIGFKTSLITTLSERTGIDARALHDGTSLNDFSIAERMSWAAGRQTSRIEDEAYCLLGILDVNMPLIYGEGKRAFIRLQEELLKSSNDASILAYIAHKAKIPSAIASTESFERRLSPQASDINDIRFSDEAPLIGTTGLFANRASLFEYSKDYIFHPTLSSKLESSNLAPLASRIRRSGHLVEFVGLLWQPNASKWPKHLTKTDVVGLQAHIENEYGIDFTASSIKKLALCIKQDCDWAVALLDCRRRDGGIVGIMLQHNTDRGTYTRLHAPSIVETYSTSLEYATGFVVRTIDIEADAVRFIKPYLSTTEYLARQTNLRNHVIYRTTNFSDYGLSHYSKGPGLQYSTEYRATGPYDIPRIVFIKNPVNANEEEGVSCTLLANQKILDRIDLMGLSIQDCVLVPTSRGSTTRISLNKELQLVIRSRLQWDCIDVDNSFYKSKLCLLILSIEESKNTSEESLLLDDGSDNPPPLLTD</sequence>
<keyword evidence="2" id="KW-1185">Reference proteome</keyword>
<evidence type="ECO:0000313" key="2">
    <source>
        <dbReference type="Proteomes" id="UP001153331"/>
    </source>
</evidence>
<protein>
    <submittedName>
        <fullName evidence="1">Uncharacterized protein</fullName>
    </submittedName>
</protein>
<reference evidence="1" key="1">
    <citation type="submission" date="2022-11" db="EMBL/GenBank/DDBJ databases">
        <title>Genome Sequence of Boeremia exigua.</title>
        <authorList>
            <person name="Buettner E."/>
        </authorList>
    </citation>
    <scope>NUCLEOTIDE SEQUENCE</scope>
    <source>
        <strain evidence="1">CU02</strain>
    </source>
</reference>